<reference evidence="2 3" key="1">
    <citation type="journal article" date="2014" name="Int. J. Syst. Evol. Microbiol.">
        <title>Solimonas terrae sp. nov., isolated from soil.</title>
        <authorList>
            <person name="Kim S.J."/>
            <person name="Moon J.Y."/>
            <person name="Weon H.Y."/>
            <person name="Ahn J.H."/>
            <person name="Chen W.M."/>
            <person name="Kwon S.W."/>
        </authorList>
    </citation>
    <scope>NUCLEOTIDE SEQUENCE [LARGE SCALE GENOMIC DNA]</scope>
    <source>
        <strain evidence="2 3">KIS83-12</strain>
    </source>
</reference>
<organism evidence="2 3">
    <name type="scientific">Solimonas terrae</name>
    <dbReference type="NCBI Taxonomy" id="1396819"/>
    <lineage>
        <taxon>Bacteria</taxon>
        <taxon>Pseudomonadati</taxon>
        <taxon>Pseudomonadota</taxon>
        <taxon>Gammaproteobacteria</taxon>
        <taxon>Nevskiales</taxon>
        <taxon>Nevskiaceae</taxon>
        <taxon>Solimonas</taxon>
    </lineage>
</organism>
<dbReference type="InterPro" id="IPR017481">
    <property type="entry name" value="CHP03032"/>
</dbReference>
<gene>
    <name evidence="2" type="ORF">G7Y85_08885</name>
</gene>
<accession>A0A6M2BRC0</accession>
<dbReference type="EMBL" id="JAAMOW010000004">
    <property type="protein sequence ID" value="NGY04880.1"/>
    <property type="molecule type" value="Genomic_DNA"/>
</dbReference>
<sequence length="357" mass="39712">MNDDSTLQCRTDPGFSAWLAAAGGSLAVTTYQAHKLLLIGWNGRQLSFLPRHFERPMGLDLRDGRLLLACQDRVTLFADDPVLGHHYDDAQPGRYDALYLPRLSWHAAGLDVHDVALTDDASWIVATRFSCLATLSDRYSFVPRWRPRFVGDDAPEDRCHLNGMAMRDGRPAFVTCLAETDTRQGWRAQRRNGGALLEVDSGDAVLRGLSMPHSPRWHEGALWLLESGAGRLLRVDTQRGTADEVCALPGYLRGLDLVGPYALVGLCKARESEYFGDLAVQARHRELRCGVAVIDTRSGAQVGFFELSAGASEIYDLRFIAGRQRVNVLNTQSQERRVAFSAPPDLHWWTVAETDHV</sequence>
<dbReference type="RefSeq" id="WP_166255129.1">
    <property type="nucleotide sequence ID" value="NZ_JAAMOW010000004.1"/>
</dbReference>
<dbReference type="NCBIfam" id="TIGR03032">
    <property type="entry name" value="TIGR03032 family protein"/>
    <property type="match status" value="1"/>
</dbReference>
<dbReference type="AlphaFoldDB" id="A0A6M2BRC0"/>
<keyword evidence="3" id="KW-1185">Reference proteome</keyword>
<feature type="domain" description="Conserved hypothetical protein CHP03032" evidence="1">
    <location>
        <begin position="15"/>
        <end position="328"/>
    </location>
</feature>
<dbReference type="Proteomes" id="UP000472676">
    <property type="component" value="Unassembled WGS sequence"/>
</dbReference>
<dbReference type="Pfam" id="PF16261">
    <property type="entry name" value="DUF4915"/>
    <property type="match status" value="1"/>
</dbReference>
<evidence type="ECO:0000313" key="2">
    <source>
        <dbReference type="EMBL" id="NGY04880.1"/>
    </source>
</evidence>
<evidence type="ECO:0000313" key="3">
    <source>
        <dbReference type="Proteomes" id="UP000472676"/>
    </source>
</evidence>
<proteinExistence type="predicted"/>
<name>A0A6M2BRC0_9GAMM</name>
<protein>
    <submittedName>
        <fullName evidence="2">TIGR03032 family protein</fullName>
    </submittedName>
</protein>
<evidence type="ECO:0000259" key="1">
    <source>
        <dbReference type="Pfam" id="PF16261"/>
    </source>
</evidence>
<comment type="caution">
    <text evidence="2">The sequence shown here is derived from an EMBL/GenBank/DDBJ whole genome shotgun (WGS) entry which is preliminary data.</text>
</comment>
<dbReference type="SUPFAM" id="SSF63829">
    <property type="entry name" value="Calcium-dependent phosphotriesterase"/>
    <property type="match status" value="1"/>
</dbReference>